<accession>A0ABY5Q7V4</accession>
<reference evidence="1" key="1">
    <citation type="submission" date="2022-08" db="EMBL/GenBank/DDBJ databases">
        <authorList>
            <person name="Tian L."/>
        </authorList>
    </citation>
    <scope>NUCLEOTIDE SEQUENCE</scope>
    <source>
        <strain evidence="1">CM253</strain>
        <plasmid evidence="1">unnamed1</plasmid>
    </source>
</reference>
<dbReference type="EMBL" id="CP102515">
    <property type="protein sequence ID" value="UUY52262.1"/>
    <property type="molecule type" value="Genomic_DNA"/>
</dbReference>
<dbReference type="RefSeq" id="WP_257858003.1">
    <property type="nucleotide sequence ID" value="NZ_CP102515.1"/>
</dbReference>
<dbReference type="SUPFAM" id="SSF82185">
    <property type="entry name" value="Histone H3 K4-specific methyltransferase SET7/9 N-terminal domain"/>
    <property type="match status" value="1"/>
</dbReference>
<dbReference type="Gene3D" id="3.90.930.1">
    <property type="match status" value="1"/>
</dbReference>
<proteinExistence type="predicted"/>
<evidence type="ECO:0000313" key="1">
    <source>
        <dbReference type="EMBL" id="UUY52262.1"/>
    </source>
</evidence>
<dbReference type="Proteomes" id="UP001057738">
    <property type="component" value="Plasmid unnamed1"/>
</dbReference>
<keyword evidence="1" id="KW-0614">Plasmid</keyword>
<evidence type="ECO:0008006" key="3">
    <source>
        <dbReference type="Google" id="ProtNLM"/>
    </source>
</evidence>
<dbReference type="GeneID" id="95578513"/>
<sequence>MHRIDIDDPEVDGDYAHRLLYRGELFTGEAEEFVAGRRVSLTTYREGIKDGPYRQWYASGVLQAEGVMRTGRLAGEARRWHENGVLAQRLVQSEDGRFSLQAFEWDENGAPTRTWDRDKA</sequence>
<gene>
    <name evidence="1" type="ORF">NRK68_33800</name>
</gene>
<keyword evidence="2" id="KW-1185">Reference proteome</keyword>
<geneLocation type="plasmid" evidence="1 2">
    <name>unnamed1</name>
</geneLocation>
<evidence type="ECO:0000313" key="2">
    <source>
        <dbReference type="Proteomes" id="UP001057738"/>
    </source>
</evidence>
<organism evidence="1 2">
    <name type="scientific">Streptomyces yangpuensis</name>
    <dbReference type="NCBI Taxonomy" id="1648182"/>
    <lineage>
        <taxon>Bacteria</taxon>
        <taxon>Bacillati</taxon>
        <taxon>Actinomycetota</taxon>
        <taxon>Actinomycetes</taxon>
        <taxon>Kitasatosporales</taxon>
        <taxon>Streptomycetaceae</taxon>
        <taxon>Streptomyces</taxon>
    </lineage>
</organism>
<name>A0ABY5Q7V4_9ACTN</name>
<protein>
    <recommendedName>
        <fullName evidence="3">MORN repeat variant</fullName>
    </recommendedName>
</protein>